<dbReference type="AlphaFoldDB" id="A0A7R9AMP5"/>
<evidence type="ECO:0000256" key="2">
    <source>
        <dbReference type="ARBA" id="ARBA00023134"/>
    </source>
</evidence>
<proteinExistence type="predicted"/>
<dbReference type="GO" id="GO:0005739">
    <property type="term" value="C:mitochondrion"/>
    <property type="evidence" value="ECO:0007669"/>
    <property type="project" value="TreeGrafter"/>
</dbReference>
<evidence type="ECO:0000256" key="1">
    <source>
        <dbReference type="ARBA" id="ARBA00022741"/>
    </source>
</evidence>
<dbReference type="Gene3D" id="2.40.30.10">
    <property type="entry name" value="Translation factors"/>
    <property type="match status" value="1"/>
</dbReference>
<evidence type="ECO:0000313" key="3">
    <source>
        <dbReference type="EMBL" id="CAD7256843.1"/>
    </source>
</evidence>
<dbReference type="EMBL" id="OC000304">
    <property type="protein sequence ID" value="CAD7256843.1"/>
    <property type="molecule type" value="Genomic_DNA"/>
</dbReference>
<accession>A0A7R9AMP5</accession>
<dbReference type="PANTHER" id="PTHR43381:SF4">
    <property type="entry name" value="EUKARYOTIC TRANSLATION INITIATION FACTOR 5B"/>
    <property type="match status" value="1"/>
</dbReference>
<keyword evidence="2" id="KW-0342">GTP-binding</keyword>
<name>A0A7R9AMP5_TIMSH</name>
<sequence length="496" mass="55194">MRDRKKNKSPLFRSKVLQCFVDKECRTYPEKRRDVPQMFCEFLNSVQPDLRQAVAEMPHSKTRGTRGGKIRQLPPSLTHPGYFSLQGFLFPPALISSTDPKPEYSSHFVNKYHLPPRASPPRDHQRRESILKQARSCDPWASLHSQTLAASFGLVWSGLVGTVLIGRGLVEHKRLQGARTVNAGCKRRQAETRKQEYVVFRYTSNGKRSSLCLRSSASRNVRVFLLAGIASSLCGEKPPPVHPTEILTSISPSSAVELNTTRALANYASEAVDQRLPLALFFCPGSTTVTVCSGRLPLLTLAVCLNLSFLPPSLLSSGRHCQHTGKRRVVVNGHFVYLGVVTSIESNHKNVESARKGQEVCIKIEPVPGEAPKMFGRHFDEKDFLISKRSRDVPSVFDRDIFSNELGSANYALARQCGHPVACALARTLVICVWRRQFDAVSQHPEQCTLATCVYLDATFGLSRFEAMAVISTLRSGKTIGKRLCCAQPQYPDMNL</sequence>
<organism evidence="3">
    <name type="scientific">Timema shepardi</name>
    <name type="common">Walking stick</name>
    <dbReference type="NCBI Taxonomy" id="629360"/>
    <lineage>
        <taxon>Eukaryota</taxon>
        <taxon>Metazoa</taxon>
        <taxon>Ecdysozoa</taxon>
        <taxon>Arthropoda</taxon>
        <taxon>Hexapoda</taxon>
        <taxon>Insecta</taxon>
        <taxon>Pterygota</taxon>
        <taxon>Neoptera</taxon>
        <taxon>Polyneoptera</taxon>
        <taxon>Phasmatodea</taxon>
        <taxon>Timematodea</taxon>
        <taxon>Timematoidea</taxon>
        <taxon>Timematidae</taxon>
        <taxon>Timema</taxon>
    </lineage>
</organism>
<dbReference type="GO" id="GO:0005525">
    <property type="term" value="F:GTP binding"/>
    <property type="evidence" value="ECO:0007669"/>
    <property type="project" value="UniProtKB-KW"/>
</dbReference>
<dbReference type="GO" id="GO:0003743">
    <property type="term" value="F:translation initiation factor activity"/>
    <property type="evidence" value="ECO:0007669"/>
    <property type="project" value="TreeGrafter"/>
</dbReference>
<dbReference type="PANTHER" id="PTHR43381">
    <property type="entry name" value="TRANSLATION INITIATION FACTOR IF-2-RELATED"/>
    <property type="match status" value="1"/>
</dbReference>
<reference evidence="3" key="1">
    <citation type="submission" date="2020-11" db="EMBL/GenBank/DDBJ databases">
        <authorList>
            <person name="Tran Van P."/>
        </authorList>
    </citation>
    <scope>NUCLEOTIDE SEQUENCE</scope>
</reference>
<dbReference type="SUPFAM" id="SSF50447">
    <property type="entry name" value="Translation proteins"/>
    <property type="match status" value="1"/>
</dbReference>
<protein>
    <submittedName>
        <fullName evidence="3">Uncharacterized protein</fullName>
    </submittedName>
</protein>
<dbReference type="InterPro" id="IPR015760">
    <property type="entry name" value="TIF_IF2"/>
</dbReference>
<keyword evidence="1" id="KW-0547">Nucleotide-binding</keyword>
<dbReference type="InterPro" id="IPR009000">
    <property type="entry name" value="Transl_B-barrel_sf"/>
</dbReference>
<gene>
    <name evidence="3" type="ORF">TSIB3V08_LOCUS1118</name>
</gene>